<dbReference type="InterPro" id="IPR022409">
    <property type="entry name" value="PKD/Chitinase_dom"/>
</dbReference>
<proteinExistence type="predicted"/>
<name>A0A1H9B4X7_9FLAO</name>
<evidence type="ECO:0000313" key="3">
    <source>
        <dbReference type="Proteomes" id="UP000198999"/>
    </source>
</evidence>
<protein>
    <recommendedName>
        <fullName evidence="1">PKD domain-containing protein</fullName>
    </recommendedName>
</protein>
<dbReference type="Gene3D" id="2.60.120.260">
    <property type="entry name" value="Galactose-binding domain-like"/>
    <property type="match status" value="3"/>
</dbReference>
<dbReference type="InterPro" id="IPR000601">
    <property type="entry name" value="PKD_dom"/>
</dbReference>
<sequence>MKQLFIKFKQISLLILAIAFIGCEEDDAVLPTVTAGFTYTLSDAGVATFINVSENANKYTWNFGDQNNTTSSLINPVFAYGIGSYTVKLTATNVAGASDTFESTIMVLDTEAPLIALVGDATINVTLGDTFTDPGATALDEVDGDITANIVVGGDTVDTSTEGTYVITYNVSDSQGNAADEVERTVIVSAIACEAETEESYDTADLNITFLTDPEVAGGGVSIFEDNVTYEYVNNPDVDNDVNKSCKVGKITKSGVQPWDNLQINFDDKFTFTDGSSITMKIYSPVAGYNVTLKLEDKGSAGAINSGDVLSTTQTTKTNEWEELTIPFNASASGIYDKMVIFFDLQGVANTNAYYIDDIKLNLGGGGGGGGGCTAETMQSLSPSDLNLTFMNDPGTTATQGSESNKFFQDNVTYEYVDNPDFNGSVNTSCKVGKVTKSGVQPWDNLQIDFDEKFTFSDGDSFSIKVFSPVSGYKVALKLEDKTSSGATNSGDRFSAVTTKTNDWEELTIPFGTADSGIYDRLVIFFDLEGPANTNVYYFDDLKLNSGGSGGGGGGGGACPEPPSGELLANGGFEANNGDGACWQFNLNGGIAAVSTEQANTGTYSAKLTTGANQAPNIKWERFASTIAPGTTVEVTFKYRFTTALGTGSILQVLAFSEKTEGAVEHNLGNATDQPLNTWNTFTGTFETAGDIAEGISLLLQLTGSGNADGGGVVYIDDVVVKQL</sequence>
<reference evidence="2 3" key="1">
    <citation type="submission" date="2016-10" db="EMBL/GenBank/DDBJ databases">
        <authorList>
            <person name="de Groot N.N."/>
        </authorList>
    </citation>
    <scope>NUCLEOTIDE SEQUENCE [LARGE SCALE GENOMIC DNA]</scope>
    <source>
        <strain evidence="2 3">DSM 21035</strain>
    </source>
</reference>
<dbReference type="OrthoDB" id="7443339at2"/>
<dbReference type="Proteomes" id="UP000198999">
    <property type="component" value="Unassembled WGS sequence"/>
</dbReference>
<dbReference type="InterPro" id="IPR032179">
    <property type="entry name" value="Cry22Aa_Ig-like"/>
</dbReference>
<dbReference type="RefSeq" id="WP_092574841.1">
    <property type="nucleotide sequence ID" value="NZ_FOFN01000001.1"/>
</dbReference>
<keyword evidence="3" id="KW-1185">Reference proteome</keyword>
<dbReference type="EMBL" id="FOFN01000001">
    <property type="protein sequence ID" value="SEP83994.1"/>
    <property type="molecule type" value="Genomic_DNA"/>
</dbReference>
<evidence type="ECO:0000313" key="2">
    <source>
        <dbReference type="EMBL" id="SEP83994.1"/>
    </source>
</evidence>
<accession>A0A1H9B4X7</accession>
<dbReference type="PROSITE" id="PS51257">
    <property type="entry name" value="PROKAR_LIPOPROTEIN"/>
    <property type="match status" value="1"/>
</dbReference>
<dbReference type="Gene3D" id="2.60.40.10">
    <property type="entry name" value="Immunoglobulins"/>
    <property type="match status" value="2"/>
</dbReference>
<dbReference type="Pfam" id="PF18911">
    <property type="entry name" value="PKD_4"/>
    <property type="match status" value="1"/>
</dbReference>
<feature type="domain" description="PKD" evidence="1">
    <location>
        <begin position="59"/>
        <end position="114"/>
    </location>
</feature>
<dbReference type="InterPro" id="IPR035986">
    <property type="entry name" value="PKD_dom_sf"/>
</dbReference>
<dbReference type="AlphaFoldDB" id="A0A1H9B4X7"/>
<dbReference type="PROSITE" id="PS50093">
    <property type="entry name" value="PKD"/>
    <property type="match status" value="1"/>
</dbReference>
<gene>
    <name evidence="2" type="ORF">SAMN05421824_0453</name>
</gene>
<dbReference type="SUPFAM" id="SSF49299">
    <property type="entry name" value="PKD domain"/>
    <property type="match status" value="1"/>
</dbReference>
<dbReference type="SMART" id="SM00089">
    <property type="entry name" value="PKD"/>
    <property type="match status" value="1"/>
</dbReference>
<dbReference type="InterPro" id="IPR008979">
    <property type="entry name" value="Galactose-bd-like_sf"/>
</dbReference>
<dbReference type="SUPFAM" id="SSF49785">
    <property type="entry name" value="Galactose-binding domain-like"/>
    <property type="match status" value="1"/>
</dbReference>
<evidence type="ECO:0000259" key="1">
    <source>
        <dbReference type="PROSITE" id="PS50093"/>
    </source>
</evidence>
<dbReference type="Pfam" id="PF16403">
    <property type="entry name" value="Bact_surface_Ig-like"/>
    <property type="match status" value="1"/>
</dbReference>
<dbReference type="CDD" id="cd00146">
    <property type="entry name" value="PKD"/>
    <property type="match status" value="1"/>
</dbReference>
<dbReference type="STRING" id="419940.SAMN05421824_0453"/>
<dbReference type="InterPro" id="IPR013783">
    <property type="entry name" value="Ig-like_fold"/>
</dbReference>
<organism evidence="2 3">
    <name type="scientific">Hyunsoonleella jejuensis</name>
    <dbReference type="NCBI Taxonomy" id="419940"/>
    <lineage>
        <taxon>Bacteria</taxon>
        <taxon>Pseudomonadati</taxon>
        <taxon>Bacteroidota</taxon>
        <taxon>Flavobacteriia</taxon>
        <taxon>Flavobacteriales</taxon>
        <taxon>Flavobacteriaceae</taxon>
    </lineage>
</organism>